<reference evidence="2" key="1">
    <citation type="submission" date="2019-02" db="EMBL/GenBank/DDBJ databases">
        <title>Draft genome sequence of Sphaerospermopsis reniformis NIES-1949.</title>
        <authorList>
            <person name="Yamaguchi H."/>
            <person name="Suzuki S."/>
            <person name="Kawachi M."/>
        </authorList>
    </citation>
    <scope>NUCLEOTIDE SEQUENCE [LARGE SCALE GENOMIC DNA]</scope>
    <source>
        <strain evidence="2">NIES-1949</strain>
    </source>
</reference>
<proteinExistence type="predicted"/>
<comment type="caution">
    <text evidence="1">The sequence shown here is derived from an EMBL/GenBank/DDBJ whole genome shotgun (WGS) entry which is preliminary data.</text>
</comment>
<evidence type="ECO:0000313" key="2">
    <source>
        <dbReference type="Proteomes" id="UP000300142"/>
    </source>
</evidence>
<accession>A0A480A0K0</accession>
<organism evidence="1 2">
    <name type="scientific">Sphaerospermopsis reniformis</name>
    <dbReference type="NCBI Taxonomy" id="531300"/>
    <lineage>
        <taxon>Bacteria</taxon>
        <taxon>Bacillati</taxon>
        <taxon>Cyanobacteriota</taxon>
        <taxon>Cyanophyceae</taxon>
        <taxon>Nostocales</taxon>
        <taxon>Aphanizomenonaceae</taxon>
        <taxon>Sphaerospermopsis</taxon>
    </lineage>
</organism>
<name>A0A480A0K0_9CYAN</name>
<dbReference type="EMBL" id="BJCE01000014">
    <property type="protein sequence ID" value="GCL35634.1"/>
    <property type="molecule type" value="Genomic_DNA"/>
</dbReference>
<keyword evidence="2" id="KW-1185">Reference proteome</keyword>
<dbReference type="AlphaFoldDB" id="A0A480A0K0"/>
<evidence type="ECO:0000313" key="1">
    <source>
        <dbReference type="EMBL" id="GCL35634.1"/>
    </source>
</evidence>
<protein>
    <submittedName>
        <fullName evidence="1">Uncharacterized protein</fullName>
    </submittedName>
</protein>
<dbReference type="RefSeq" id="WP_096571987.1">
    <property type="nucleotide sequence ID" value="NZ_BJCE01000014.1"/>
</dbReference>
<sequence>MKSILQTYIEKEIWLLIRDKWYLATIIGVVDDLLWFKHRTHNKETEEDTLWEMVVKISEVIAIDKVISVMSRKPDVFMSRLLEADNTIHNNQQEHEQ</sequence>
<gene>
    <name evidence="1" type="ORF">SR1949_07310</name>
</gene>
<dbReference type="Proteomes" id="UP000300142">
    <property type="component" value="Unassembled WGS sequence"/>
</dbReference>